<dbReference type="NCBIfam" id="NF040920">
    <property type="entry name" value="CD1871A_fam"/>
    <property type="match status" value="1"/>
</dbReference>
<gene>
    <name evidence="1" type="ORF">HMPREF1866_00789</name>
</gene>
<evidence type="ECO:0008006" key="3">
    <source>
        <dbReference type="Google" id="ProtNLM"/>
    </source>
</evidence>
<organism evidence="1 2">
    <name type="scientific">Lachnoanaerobaculum saburreum</name>
    <dbReference type="NCBI Taxonomy" id="467210"/>
    <lineage>
        <taxon>Bacteria</taxon>
        <taxon>Bacillati</taxon>
        <taxon>Bacillota</taxon>
        <taxon>Clostridia</taxon>
        <taxon>Lachnospirales</taxon>
        <taxon>Lachnospiraceae</taxon>
        <taxon>Lachnoanaerobaculum</taxon>
    </lineage>
</organism>
<evidence type="ECO:0000313" key="2">
    <source>
        <dbReference type="Proteomes" id="UP000070394"/>
    </source>
</evidence>
<dbReference type="STRING" id="467210.HMPREF1866_00789"/>
<name>A0A133ZX41_9FIRM</name>
<dbReference type="EMBL" id="LSDA01000020">
    <property type="protein sequence ID" value="KXB60006.1"/>
    <property type="molecule type" value="Genomic_DNA"/>
</dbReference>
<accession>A0A133ZX41</accession>
<dbReference type="PATRIC" id="fig|467210.3.peg.779"/>
<proteinExistence type="predicted"/>
<reference evidence="2" key="1">
    <citation type="submission" date="2016-01" db="EMBL/GenBank/DDBJ databases">
        <authorList>
            <person name="Mitreva M."/>
            <person name="Pepin K.H."/>
            <person name="Mihindukulasuriya K.A."/>
            <person name="Fulton R."/>
            <person name="Fronick C."/>
            <person name="O'Laughlin M."/>
            <person name="Miner T."/>
            <person name="Herter B."/>
            <person name="Rosa B.A."/>
            <person name="Cordes M."/>
            <person name="Tomlinson C."/>
            <person name="Wollam A."/>
            <person name="Palsikar V.B."/>
            <person name="Mardis E.R."/>
            <person name="Wilson R.K."/>
        </authorList>
    </citation>
    <scope>NUCLEOTIDE SEQUENCE [LARGE SCALE GENOMIC DNA]</scope>
    <source>
        <strain evidence="2">DNF00896</strain>
    </source>
</reference>
<comment type="caution">
    <text evidence="1">The sequence shown here is derived from an EMBL/GenBank/DDBJ whole genome shotgun (WGS) entry which is preliminary data.</text>
</comment>
<keyword evidence="2" id="KW-1185">Reference proteome</keyword>
<sequence length="53" mass="5742">MSKFIKKIEKNKAVPFCFLAVAVIMIGVGLVRGEHLVVLQKAVNICLECIGIG</sequence>
<dbReference type="InterPro" id="IPR047708">
    <property type="entry name" value="CD1871A-like"/>
</dbReference>
<evidence type="ECO:0000313" key="1">
    <source>
        <dbReference type="EMBL" id="KXB60006.1"/>
    </source>
</evidence>
<protein>
    <recommendedName>
        <fullName evidence="3">Thioredoxin</fullName>
    </recommendedName>
</protein>
<dbReference type="Proteomes" id="UP000070394">
    <property type="component" value="Unassembled WGS sequence"/>
</dbReference>
<dbReference type="RefSeq" id="WP_167345165.1">
    <property type="nucleotide sequence ID" value="NZ_KQ959781.1"/>
</dbReference>
<dbReference type="AlphaFoldDB" id="A0A133ZX41"/>